<keyword evidence="13" id="KW-1185">Reference proteome</keyword>
<dbReference type="InterPro" id="IPR036890">
    <property type="entry name" value="HATPase_C_sf"/>
</dbReference>
<dbReference type="Pfam" id="PF00204">
    <property type="entry name" value="DNA_gyraseB"/>
    <property type="match status" value="1"/>
</dbReference>
<dbReference type="Gene3D" id="3.30.565.10">
    <property type="entry name" value="Histidine kinase-like ATPase, C-terminal domain"/>
    <property type="match status" value="1"/>
</dbReference>
<evidence type="ECO:0000256" key="1">
    <source>
        <dbReference type="ARBA" id="ARBA00000185"/>
    </source>
</evidence>
<dbReference type="SUPFAM" id="SSF54211">
    <property type="entry name" value="Ribosomal protein S5 domain 2-like"/>
    <property type="match status" value="1"/>
</dbReference>
<dbReference type="SMART" id="SM00433">
    <property type="entry name" value="TOP2c"/>
    <property type="match status" value="1"/>
</dbReference>
<reference evidence="12 13" key="1">
    <citation type="journal article" date="2023" name="Microb. Genom.">
        <title>Mesoterricola silvestris gen. nov., sp. nov., Mesoterricola sediminis sp. nov., Geothrix oryzae sp. nov., Geothrix edaphica sp. nov., Geothrix rubra sp. nov., and Geothrix limicola sp. nov., six novel members of Acidobacteriota isolated from soils.</title>
        <authorList>
            <person name="Weisberg A.J."/>
            <person name="Pearce E."/>
            <person name="Kramer C.G."/>
            <person name="Chang J.H."/>
            <person name="Clarke C.R."/>
        </authorList>
    </citation>
    <scope>NUCLEOTIDE SEQUENCE [LARGE SCALE GENOMIC DNA]</scope>
    <source>
        <strain evidence="12 13">ID09-01A</strain>
    </source>
</reference>
<protein>
    <recommendedName>
        <fullName evidence="4">DNA topoisomerase (ATP-hydrolyzing)</fullName>
        <ecNumber evidence="4">5.6.2.2</ecNumber>
    </recommendedName>
</protein>
<comment type="catalytic activity">
    <reaction evidence="1">
        <text>ATP-dependent breakage, passage and rejoining of double-stranded DNA.</text>
        <dbReference type="EC" id="5.6.2.2"/>
    </reaction>
</comment>
<evidence type="ECO:0000256" key="5">
    <source>
        <dbReference type="ARBA" id="ARBA00022741"/>
    </source>
</evidence>
<comment type="caution">
    <text evidence="12">The sequence shown here is derived from an EMBL/GenBank/DDBJ whole genome shotgun (WGS) entry which is preliminary data.</text>
</comment>
<evidence type="ECO:0000313" key="12">
    <source>
        <dbReference type="EMBL" id="MDX3706238.1"/>
    </source>
</evidence>
<evidence type="ECO:0000256" key="6">
    <source>
        <dbReference type="ARBA" id="ARBA00022840"/>
    </source>
</evidence>
<keyword evidence="5" id="KW-0547">Nucleotide-binding</keyword>
<dbReference type="InterPro" id="IPR001241">
    <property type="entry name" value="Topo_IIA"/>
</dbReference>
<evidence type="ECO:0000256" key="9">
    <source>
        <dbReference type="ARBA" id="ARBA00023235"/>
    </source>
</evidence>
<evidence type="ECO:0000256" key="3">
    <source>
        <dbReference type="ARBA" id="ARBA00010708"/>
    </source>
</evidence>
<dbReference type="PRINTS" id="PR00418">
    <property type="entry name" value="TPI2FAMILY"/>
</dbReference>
<dbReference type="GO" id="GO:0005524">
    <property type="term" value="F:ATP binding"/>
    <property type="evidence" value="ECO:0007669"/>
    <property type="project" value="UniProtKB-KW"/>
</dbReference>
<dbReference type="InterPro" id="IPR020568">
    <property type="entry name" value="Ribosomal_Su5_D2-typ_SF"/>
</dbReference>
<evidence type="ECO:0000256" key="8">
    <source>
        <dbReference type="ARBA" id="ARBA00023125"/>
    </source>
</evidence>
<feature type="domain" description="Histidine kinase/HSP90-like ATPase" evidence="11">
    <location>
        <begin position="35"/>
        <end position="174"/>
    </location>
</feature>
<keyword evidence="6 12" id="KW-0067">ATP-binding</keyword>
<dbReference type="PRINTS" id="PR01159">
    <property type="entry name" value="DNAGYRASEB"/>
</dbReference>
<dbReference type="EC" id="5.6.2.2" evidence="4"/>
<dbReference type="SUPFAM" id="SSF55874">
    <property type="entry name" value="ATPase domain of HSP90 chaperone/DNA topoisomerase II/histidine kinase"/>
    <property type="match status" value="1"/>
</dbReference>
<evidence type="ECO:0000259" key="11">
    <source>
        <dbReference type="Pfam" id="PF02518"/>
    </source>
</evidence>
<accession>A0ABU4NTX2</accession>
<dbReference type="InterPro" id="IPR014721">
    <property type="entry name" value="Ribsml_uS5_D2-typ_fold_subgr"/>
</dbReference>
<dbReference type="InterPro" id="IPR013506">
    <property type="entry name" value="Topo_IIA_bsu_dom2"/>
</dbReference>
<keyword evidence="8" id="KW-0238">DNA-binding</keyword>
<dbReference type="EMBL" id="JARAYU010000025">
    <property type="protein sequence ID" value="MDX3706238.1"/>
    <property type="molecule type" value="Genomic_DNA"/>
</dbReference>
<evidence type="ECO:0000256" key="7">
    <source>
        <dbReference type="ARBA" id="ARBA00023029"/>
    </source>
</evidence>
<comment type="cofactor">
    <cofactor evidence="2">
        <name>Mg(2+)</name>
        <dbReference type="ChEBI" id="CHEBI:18420"/>
    </cofactor>
</comment>
<name>A0ABU4NTX2_9ACTN</name>
<keyword evidence="7" id="KW-0799">Topoisomerase</keyword>
<dbReference type="RefSeq" id="WP_234360814.1">
    <property type="nucleotide sequence ID" value="NZ_JARAYT010000024.1"/>
</dbReference>
<feature type="domain" description="DNA topoisomerase type IIA subunit B" evidence="10">
    <location>
        <begin position="224"/>
        <end position="383"/>
    </location>
</feature>
<dbReference type="PANTHER" id="PTHR45866">
    <property type="entry name" value="DNA GYRASE/TOPOISOMERASE SUBUNIT B"/>
    <property type="match status" value="1"/>
</dbReference>
<keyword evidence="9" id="KW-0413">Isomerase</keyword>
<dbReference type="InterPro" id="IPR003594">
    <property type="entry name" value="HATPase_dom"/>
</dbReference>
<comment type="similarity">
    <text evidence="3">Belongs to the type II topoisomerase GyrB family.</text>
</comment>
<evidence type="ECO:0000313" key="13">
    <source>
        <dbReference type="Proteomes" id="UP001271274"/>
    </source>
</evidence>
<dbReference type="PANTHER" id="PTHR45866:SF1">
    <property type="entry name" value="DNA GYRASE SUBUNIT B, MITOCHONDRIAL"/>
    <property type="match status" value="1"/>
</dbReference>
<evidence type="ECO:0000256" key="4">
    <source>
        <dbReference type="ARBA" id="ARBA00012895"/>
    </source>
</evidence>
<evidence type="ECO:0000256" key="2">
    <source>
        <dbReference type="ARBA" id="ARBA00001946"/>
    </source>
</evidence>
<dbReference type="InterPro" id="IPR000565">
    <property type="entry name" value="Topo_IIA_B"/>
</dbReference>
<dbReference type="Pfam" id="PF02518">
    <property type="entry name" value="HATPase_c"/>
    <property type="match status" value="1"/>
</dbReference>
<organism evidence="12 13">
    <name type="scientific">Streptomyces europaeiscabiei</name>
    <dbReference type="NCBI Taxonomy" id="146819"/>
    <lineage>
        <taxon>Bacteria</taxon>
        <taxon>Bacillati</taxon>
        <taxon>Actinomycetota</taxon>
        <taxon>Actinomycetes</taxon>
        <taxon>Kitasatosporales</taxon>
        <taxon>Streptomycetaceae</taxon>
        <taxon>Streptomyces</taxon>
    </lineage>
</organism>
<evidence type="ECO:0000259" key="10">
    <source>
        <dbReference type="Pfam" id="PF00204"/>
    </source>
</evidence>
<dbReference type="CDD" id="cd00329">
    <property type="entry name" value="TopoII_MutL_Trans"/>
    <property type="match status" value="1"/>
</dbReference>
<gene>
    <name evidence="12" type="ORF">PV662_42300</name>
</gene>
<dbReference type="Proteomes" id="UP001271274">
    <property type="component" value="Unassembled WGS sequence"/>
</dbReference>
<dbReference type="Gene3D" id="3.30.230.10">
    <property type="match status" value="1"/>
</dbReference>
<proteinExistence type="inferred from homology"/>
<sequence length="389" mass="41404">MGERAIGYDAASIEVLEGREAIRKRPGMYVGSTGERGLHQMVFEVAGRAVNEVVAGRACSVHIALTPDGGVRIADDGPGVPVEAAGHTGGPALEALLTGTAARTETDGRHVVHLGLAGVGPCVTNALSSRLTADVRREGVRWVQEYARGVAVTVPTAAGPATGSGTTITFWPDADVFQTVRCSFAVLAERFRELAFLHRRLDISLTDERSPRESPSERFRFPDGTRDFVTFLDTRSEPPVHQDVIGLEREDPRMAGTVEVAMRWCGGREEQIRSFANSRPTHEGGTHVAGFWDGVAAAVNAYARRRRLLTAADPDLGTERIGEGLTAIVSVKLDHPEFTGATRSLLGGAAVRACVAKAVGEHLGTWLETHPEEAAAVVGRIIRGHSGGG</sequence>